<reference evidence="2" key="1">
    <citation type="submission" date="2023-07" db="EMBL/GenBank/DDBJ databases">
        <title>Chromosome-level genome assembly of Artemia franciscana.</title>
        <authorList>
            <person name="Jo E."/>
        </authorList>
    </citation>
    <scope>NUCLEOTIDE SEQUENCE</scope>
    <source>
        <tissue evidence="2">Whole body</tissue>
    </source>
</reference>
<dbReference type="EMBL" id="JAVRJZ010000001">
    <property type="protein sequence ID" value="KAK2727323.1"/>
    <property type="molecule type" value="Genomic_DNA"/>
</dbReference>
<dbReference type="AlphaFoldDB" id="A0AA88IFS9"/>
<accession>A0AA88IFS9</accession>
<evidence type="ECO:0000313" key="2">
    <source>
        <dbReference type="EMBL" id="KAK2727323.1"/>
    </source>
</evidence>
<evidence type="ECO:0000313" key="3">
    <source>
        <dbReference type="Proteomes" id="UP001187531"/>
    </source>
</evidence>
<proteinExistence type="predicted"/>
<evidence type="ECO:0000256" key="1">
    <source>
        <dbReference type="SAM" id="MobiDB-lite"/>
    </source>
</evidence>
<gene>
    <name evidence="2" type="ORF">QYM36_007976</name>
</gene>
<comment type="caution">
    <text evidence="2">The sequence shown here is derived from an EMBL/GenBank/DDBJ whole genome shotgun (WGS) entry which is preliminary data.</text>
</comment>
<sequence>MSYRIVPTQKEKPGDTYPPVNLHHEVRRKLEDEHGANISGELTGFMSAKNTIFHARCATCPAEPASQGDIQLGPDWKVTKGSEAFLAGDSGEIDRVLIFATDENLR</sequence>
<feature type="region of interest" description="Disordered" evidence="1">
    <location>
        <begin position="1"/>
        <end position="20"/>
    </location>
</feature>
<keyword evidence="3" id="KW-1185">Reference proteome</keyword>
<name>A0AA88IFS9_ARTSF</name>
<organism evidence="2 3">
    <name type="scientific">Artemia franciscana</name>
    <name type="common">Brine shrimp</name>
    <name type="synonym">Artemia sanfranciscana</name>
    <dbReference type="NCBI Taxonomy" id="6661"/>
    <lineage>
        <taxon>Eukaryota</taxon>
        <taxon>Metazoa</taxon>
        <taxon>Ecdysozoa</taxon>
        <taxon>Arthropoda</taxon>
        <taxon>Crustacea</taxon>
        <taxon>Branchiopoda</taxon>
        <taxon>Anostraca</taxon>
        <taxon>Artemiidae</taxon>
        <taxon>Artemia</taxon>
    </lineage>
</organism>
<dbReference type="Proteomes" id="UP001187531">
    <property type="component" value="Unassembled WGS sequence"/>
</dbReference>
<protein>
    <submittedName>
        <fullName evidence="2">Uncharacterized protein</fullName>
    </submittedName>
</protein>